<evidence type="ECO:0000256" key="1">
    <source>
        <dbReference type="ARBA" id="ARBA00022679"/>
    </source>
</evidence>
<reference evidence="5 6" key="1">
    <citation type="submission" date="2017-03" db="EMBL/GenBank/DDBJ databases">
        <title>Widespread Adenine N6-methylation of Active Genes in Fungi.</title>
        <authorList>
            <consortium name="DOE Joint Genome Institute"/>
            <person name="Mondo S.J."/>
            <person name="Dannebaum R.O."/>
            <person name="Kuo R.C."/>
            <person name="Louie K.B."/>
            <person name="Bewick A.J."/>
            <person name="Labutti K."/>
            <person name="Haridas S."/>
            <person name="Kuo A."/>
            <person name="Salamov A."/>
            <person name="Ahrendt S.R."/>
            <person name="Lau R."/>
            <person name="Bowen B.P."/>
            <person name="Lipzen A."/>
            <person name="Sullivan W."/>
            <person name="Andreopoulos W.B."/>
            <person name="Clum A."/>
            <person name="Lindquist E."/>
            <person name="Daum C."/>
            <person name="Northen T.R."/>
            <person name="Ramamoorthy G."/>
            <person name="Schmitz R.J."/>
            <person name="Gryganskyi A."/>
            <person name="Culley D."/>
            <person name="Magnuson J."/>
            <person name="James T.Y."/>
            <person name="O'Malley M.A."/>
            <person name="Stajich J.E."/>
            <person name="Spatafora J.W."/>
            <person name="Visel A."/>
            <person name="Grigoriev I.V."/>
        </authorList>
    </citation>
    <scope>NUCLEOTIDE SEQUENCE [LARGE SCALE GENOMIC DNA]</scope>
    <source>
        <strain evidence="5 6">NRRL Y-17943</strain>
    </source>
</reference>
<feature type="compositionally biased region" description="Polar residues" evidence="3">
    <location>
        <begin position="646"/>
        <end position="657"/>
    </location>
</feature>
<dbReference type="Gene3D" id="3.10.110.10">
    <property type="entry name" value="Ubiquitin Conjugating Enzyme"/>
    <property type="match status" value="1"/>
</dbReference>
<feature type="compositionally biased region" description="Acidic residues" evidence="3">
    <location>
        <begin position="565"/>
        <end position="584"/>
    </location>
</feature>
<dbReference type="OrthoDB" id="1926878at2759"/>
<dbReference type="FunFam" id="3.10.110.10:FF:000094">
    <property type="entry name" value="Probable ubiquitin-conjugating enzyme E2 23"/>
    <property type="match status" value="1"/>
</dbReference>
<dbReference type="STRING" id="4999.A0A1Y1UMH1"/>
<evidence type="ECO:0000256" key="3">
    <source>
        <dbReference type="SAM" id="MobiDB-lite"/>
    </source>
</evidence>
<evidence type="ECO:0000259" key="4">
    <source>
        <dbReference type="PROSITE" id="PS50127"/>
    </source>
</evidence>
<dbReference type="EMBL" id="NBSH01000003">
    <property type="protein sequence ID" value="ORX39251.1"/>
    <property type="molecule type" value="Genomic_DNA"/>
</dbReference>
<comment type="caution">
    <text evidence="5">The sequence shown here is derived from an EMBL/GenBank/DDBJ whole genome shotgun (WGS) entry which is preliminary data.</text>
</comment>
<dbReference type="InterPro" id="IPR016135">
    <property type="entry name" value="UBQ-conjugating_enzyme/RWD"/>
</dbReference>
<dbReference type="PANTHER" id="PTHR46116:SF15">
    <property type="entry name" value="(E3-INDEPENDENT) E2 UBIQUITIN-CONJUGATING ENZYME"/>
    <property type="match status" value="1"/>
</dbReference>
<keyword evidence="6" id="KW-1185">Reference proteome</keyword>
<dbReference type="SMART" id="SM00212">
    <property type="entry name" value="UBCc"/>
    <property type="match status" value="1"/>
</dbReference>
<feature type="domain" description="UBC core" evidence="4">
    <location>
        <begin position="705"/>
        <end position="869"/>
    </location>
</feature>
<dbReference type="RefSeq" id="XP_021873114.1">
    <property type="nucleotide sequence ID" value="XM_022015111.1"/>
</dbReference>
<accession>A0A1Y1UMH1</accession>
<dbReference type="GO" id="GO:0061631">
    <property type="term" value="F:ubiquitin conjugating enzyme activity"/>
    <property type="evidence" value="ECO:0007669"/>
    <property type="project" value="TreeGrafter"/>
</dbReference>
<feature type="region of interest" description="Disordered" evidence="3">
    <location>
        <begin position="644"/>
        <end position="672"/>
    </location>
</feature>
<dbReference type="PANTHER" id="PTHR46116">
    <property type="entry name" value="(E3-INDEPENDENT) E2 UBIQUITIN-CONJUGATING ENZYME"/>
    <property type="match status" value="1"/>
</dbReference>
<dbReference type="InterPro" id="IPR000608">
    <property type="entry name" value="UBC"/>
</dbReference>
<dbReference type="Pfam" id="PF00179">
    <property type="entry name" value="UQ_con"/>
    <property type="match status" value="1"/>
</dbReference>
<evidence type="ECO:0000313" key="5">
    <source>
        <dbReference type="EMBL" id="ORX39251.1"/>
    </source>
</evidence>
<feature type="region of interest" description="Disordered" evidence="3">
    <location>
        <begin position="562"/>
        <end position="596"/>
    </location>
</feature>
<dbReference type="Proteomes" id="UP000193218">
    <property type="component" value="Unassembled WGS sequence"/>
</dbReference>
<gene>
    <name evidence="5" type="ORF">BD324DRAFT_619003</name>
</gene>
<dbReference type="CDD" id="cd23837">
    <property type="entry name" value="UBCc_UBE2O"/>
    <property type="match status" value="1"/>
</dbReference>
<dbReference type="SUPFAM" id="SSF54495">
    <property type="entry name" value="UBC-like"/>
    <property type="match status" value="1"/>
</dbReference>
<proteinExistence type="predicted"/>
<dbReference type="AlphaFoldDB" id="A0A1Y1UMH1"/>
<sequence>MPNPKSLPDLPEDYTSKFFFNDVVTKLVDDNFRGHVLRCWADEDDMMGMGSDPTNPIERPLLRGEVGIRNMRTQELLICPESSVVLFHRAFINGDIVKRSLTSHDSAVIIDQSSEVLLEHLGTKKRLNQWIQQDKLRSHFLVEVGDKVVSDNWLGSVESVIRRAVVKRHDADTAYRVFDLATSMDPGRALHELMPRSDERGEELLFDKGDLKDIVLSSEIVSIRVAWHVLNQKLPISAQDDYPEPPKQWTGDKVWELIHFAMDDRRPVQLGDGMFITDRALRDSLEIEDSVYTTRTDFRPRPVKSTISSLKIVGARSKLTLRWQNGSVTTDWASDVVPYQNVDEYETWPGDCVIWKGDSGQRIPAVVQTFDAHNRVADVFCLDGREKPREIISALELDPGLSQVYGVGIGSIVLLCDDNGAPLPEVPSLGQGDYSRDLTWETEVLEECRKHPPTMGLDNEVTSTEPIGDPSAIDWWGEVKALKLDGTVEVRLANGSSKTVGLKNIYLLRGTLEDEIMDPLEDMPGGEGMMMNGMPPMMISPTGHMAMMIPNGMVMGGFPPLDDLHDYDDDGFDDGHPEEEDDSMGSDLHSGSETFSEQMEIYQRADLHDDDCPSIERDAELLENLGMEVEDEETRDAEEAEKLALGTTSESPQATPSTLPPANGDAGPSKPRRVLNEDWQRFDISEEAPADHHFIKETVSTPERSYLSRVNRELTALRSSLPENILVRTYENRTDLVRCLIIGPEGTPYANAPFVFDVFMDPTKFPREPPKVHFHSHTNGQGRCNPNLYEDGKVCLSVLGTWSGDKSESWNPRTSSLLQVFVSISGLVLVRSPYHCEPAFAKLEGTREGRVNSRHYSEKAYVLSRSFVRTALQRPPTGFEDALRTFYYDKGRLKDVIDHAKRLIDKTEASAAKGASVEEEDENAEMWNADAIGSLTVGASLTLKRTISSLQTLWEDHLAKA</sequence>
<keyword evidence="2" id="KW-0833">Ubl conjugation pathway</keyword>
<dbReference type="GeneID" id="33556919"/>
<organism evidence="5 6">
    <name type="scientific">Kockovaella imperatae</name>
    <dbReference type="NCBI Taxonomy" id="4999"/>
    <lineage>
        <taxon>Eukaryota</taxon>
        <taxon>Fungi</taxon>
        <taxon>Dikarya</taxon>
        <taxon>Basidiomycota</taxon>
        <taxon>Agaricomycotina</taxon>
        <taxon>Tremellomycetes</taxon>
        <taxon>Tremellales</taxon>
        <taxon>Cuniculitremaceae</taxon>
        <taxon>Kockovaella</taxon>
    </lineage>
</organism>
<keyword evidence="1" id="KW-0808">Transferase</keyword>
<evidence type="ECO:0000313" key="6">
    <source>
        <dbReference type="Proteomes" id="UP000193218"/>
    </source>
</evidence>
<protein>
    <recommendedName>
        <fullName evidence="4">UBC core domain-containing protein</fullName>
    </recommendedName>
</protein>
<dbReference type="InParanoid" id="A0A1Y1UMH1"/>
<name>A0A1Y1UMH1_9TREE</name>
<evidence type="ECO:0000256" key="2">
    <source>
        <dbReference type="ARBA" id="ARBA00022786"/>
    </source>
</evidence>
<dbReference type="PROSITE" id="PS50127">
    <property type="entry name" value="UBC_2"/>
    <property type="match status" value="1"/>
</dbReference>